<keyword evidence="3" id="KW-1185">Reference proteome</keyword>
<organism evidence="1 3">
    <name type="scientific">Araneus ventricosus</name>
    <name type="common">Orbweaver spider</name>
    <name type="synonym">Epeira ventricosa</name>
    <dbReference type="NCBI Taxonomy" id="182803"/>
    <lineage>
        <taxon>Eukaryota</taxon>
        <taxon>Metazoa</taxon>
        <taxon>Ecdysozoa</taxon>
        <taxon>Arthropoda</taxon>
        <taxon>Chelicerata</taxon>
        <taxon>Arachnida</taxon>
        <taxon>Araneae</taxon>
        <taxon>Araneomorphae</taxon>
        <taxon>Entelegynae</taxon>
        <taxon>Araneoidea</taxon>
        <taxon>Araneidae</taxon>
        <taxon>Araneus</taxon>
    </lineage>
</organism>
<protein>
    <submittedName>
        <fullName evidence="1">Uncharacterized protein</fullName>
    </submittedName>
</protein>
<dbReference type="Proteomes" id="UP000499080">
    <property type="component" value="Unassembled WGS sequence"/>
</dbReference>
<dbReference type="AlphaFoldDB" id="A0A4Y2BBM8"/>
<comment type="caution">
    <text evidence="1">The sequence shown here is derived from an EMBL/GenBank/DDBJ whole genome shotgun (WGS) entry which is preliminary data.</text>
</comment>
<proteinExistence type="predicted"/>
<dbReference type="EMBL" id="BGPR01083032">
    <property type="protein sequence ID" value="GBL89627.1"/>
    <property type="molecule type" value="Genomic_DNA"/>
</dbReference>
<reference evidence="1 3" key="1">
    <citation type="journal article" date="2019" name="Sci. Rep.">
        <title>Orb-weaving spider Araneus ventricosus genome elucidates the spidroin gene catalogue.</title>
        <authorList>
            <person name="Kono N."/>
            <person name="Nakamura H."/>
            <person name="Ohtoshi R."/>
            <person name="Moran D.A.P."/>
            <person name="Shinohara A."/>
            <person name="Yoshida Y."/>
            <person name="Fujiwara M."/>
            <person name="Mori M."/>
            <person name="Tomita M."/>
            <person name="Arakawa K."/>
        </authorList>
    </citation>
    <scope>NUCLEOTIDE SEQUENCE [LARGE SCALE GENOMIC DNA]</scope>
</reference>
<evidence type="ECO:0000313" key="1">
    <source>
        <dbReference type="EMBL" id="GBL89600.1"/>
    </source>
</evidence>
<feature type="non-terminal residue" evidence="1">
    <location>
        <position position="40"/>
    </location>
</feature>
<evidence type="ECO:0000313" key="3">
    <source>
        <dbReference type="Proteomes" id="UP000499080"/>
    </source>
</evidence>
<accession>A0A4Y2BBM8</accession>
<sequence>MPSFWCGVEVWRVECRLRCRPYRLIVAQNDMGYSRNCEKS</sequence>
<dbReference type="EMBL" id="BGPR01083021">
    <property type="protein sequence ID" value="GBL89600.1"/>
    <property type="molecule type" value="Genomic_DNA"/>
</dbReference>
<gene>
    <name evidence="2" type="ORF">AVEN_209083_1</name>
    <name evidence="1" type="ORF">AVEN_248885_1</name>
</gene>
<name>A0A4Y2BBM8_ARAVE</name>
<evidence type="ECO:0000313" key="2">
    <source>
        <dbReference type="EMBL" id="GBL89627.1"/>
    </source>
</evidence>